<feature type="compositionally biased region" description="Basic residues" evidence="1">
    <location>
        <begin position="228"/>
        <end position="237"/>
    </location>
</feature>
<feature type="region of interest" description="Disordered" evidence="1">
    <location>
        <begin position="154"/>
        <end position="237"/>
    </location>
</feature>
<dbReference type="STRING" id="45670.SN16_01450"/>
<dbReference type="PROSITE" id="PS51318">
    <property type="entry name" value="TAT"/>
    <property type="match status" value="1"/>
</dbReference>
<dbReference type="Proteomes" id="UP000031546">
    <property type="component" value="Unassembled WGS sequence"/>
</dbReference>
<evidence type="ECO:0000256" key="2">
    <source>
        <dbReference type="SAM" id="SignalP"/>
    </source>
</evidence>
<reference evidence="3 4" key="1">
    <citation type="submission" date="2015-01" db="EMBL/GenBank/DDBJ databases">
        <title>Genome sequences of high lactate-tolerant strain Salinicoccus roseus W12 with industrial interest.</title>
        <authorList>
            <person name="Wang H."/>
            <person name="Yu B."/>
        </authorList>
    </citation>
    <scope>NUCLEOTIDE SEQUENCE [LARGE SCALE GENOMIC DNA]</scope>
    <source>
        <strain evidence="3 4">W12</strain>
    </source>
</reference>
<gene>
    <name evidence="3" type="ORF">SN16_01450</name>
</gene>
<accession>A0A0C2E7X7</accession>
<dbReference type="InterPro" id="IPR043375">
    <property type="entry name" value="FSCB"/>
</dbReference>
<proteinExistence type="predicted"/>
<feature type="signal peptide" evidence="2">
    <location>
        <begin position="1"/>
        <end position="30"/>
    </location>
</feature>
<dbReference type="AlphaFoldDB" id="A0A0C2E7X7"/>
<dbReference type="GO" id="GO:0005509">
    <property type="term" value="F:calcium ion binding"/>
    <property type="evidence" value="ECO:0007669"/>
    <property type="project" value="InterPro"/>
</dbReference>
<feature type="compositionally biased region" description="Acidic residues" evidence="1">
    <location>
        <begin position="154"/>
        <end position="222"/>
    </location>
</feature>
<dbReference type="PANTHER" id="PTHR36135">
    <property type="entry name" value="FIBROUS SHEATH CABYR-BINDING PROTEIN"/>
    <property type="match status" value="1"/>
</dbReference>
<keyword evidence="2" id="KW-0732">Signal</keyword>
<protein>
    <submittedName>
        <fullName evidence="3">Uncharacterized protein</fullName>
    </submittedName>
</protein>
<dbReference type="GO" id="GO:0033234">
    <property type="term" value="P:negative regulation of protein sumoylation"/>
    <property type="evidence" value="ECO:0007669"/>
    <property type="project" value="InterPro"/>
</dbReference>
<organism evidence="3 4">
    <name type="scientific">Salinicoccus roseus</name>
    <dbReference type="NCBI Taxonomy" id="45670"/>
    <lineage>
        <taxon>Bacteria</taxon>
        <taxon>Bacillati</taxon>
        <taxon>Bacillota</taxon>
        <taxon>Bacilli</taxon>
        <taxon>Bacillales</taxon>
        <taxon>Staphylococcaceae</taxon>
        <taxon>Salinicoccus</taxon>
    </lineage>
</organism>
<dbReference type="InterPro" id="IPR006311">
    <property type="entry name" value="TAT_signal"/>
</dbReference>
<feature type="chain" id="PRO_5002147841" evidence="2">
    <location>
        <begin position="31"/>
        <end position="237"/>
    </location>
</feature>
<evidence type="ECO:0000313" key="3">
    <source>
        <dbReference type="EMBL" id="KIH71382.1"/>
    </source>
</evidence>
<name>A0A0C2E7X7_9STAP</name>
<sequence>MKMRRRSLMKLTAPALAIGLALSGQGDAEAASPNANINGIVNSNAQVSQSNGASLDHRLSPVENKLQSVQLEANFIASQLEDAESLTPEQYEYYKGEIDSLLNRANASTNQLNAVSNKFGNDASGIIEVEGDINLTISLILDLEDLLEGIEIVPEEPVEEAPDEETPEEPVEEVPDEETPEEPVEEAPDEEAPEEPVEEAPDEEAPEEPVEEAPDEETPDEPVEVRSTRRTSRRGAG</sequence>
<dbReference type="PANTHER" id="PTHR36135:SF1">
    <property type="entry name" value="FIBROUS SHEATH CABYR-BINDING PROTEIN"/>
    <property type="match status" value="1"/>
</dbReference>
<comment type="caution">
    <text evidence="3">The sequence shown here is derived from an EMBL/GenBank/DDBJ whole genome shotgun (WGS) entry which is preliminary data.</text>
</comment>
<evidence type="ECO:0000313" key="4">
    <source>
        <dbReference type="Proteomes" id="UP000031546"/>
    </source>
</evidence>
<dbReference type="EMBL" id="JXII01000002">
    <property type="protein sequence ID" value="KIH71382.1"/>
    <property type="molecule type" value="Genomic_DNA"/>
</dbReference>
<evidence type="ECO:0000256" key="1">
    <source>
        <dbReference type="SAM" id="MobiDB-lite"/>
    </source>
</evidence>